<reference evidence="2" key="2">
    <citation type="submission" date="2020-09" db="EMBL/GenBank/DDBJ databases">
        <authorList>
            <person name="Sun Q."/>
            <person name="Kim S."/>
        </authorList>
    </citation>
    <scope>NUCLEOTIDE SEQUENCE</scope>
    <source>
        <strain evidence="2">KCTC 12870</strain>
    </source>
</reference>
<evidence type="ECO:0000313" key="2">
    <source>
        <dbReference type="EMBL" id="GHC06181.1"/>
    </source>
</evidence>
<reference evidence="2" key="1">
    <citation type="journal article" date="2014" name="Int. J. Syst. Evol. Microbiol.">
        <title>Complete genome sequence of Corynebacterium casei LMG S-19264T (=DSM 44701T), isolated from a smear-ripened cheese.</title>
        <authorList>
            <consortium name="US DOE Joint Genome Institute (JGI-PGF)"/>
            <person name="Walter F."/>
            <person name="Albersmeier A."/>
            <person name="Kalinowski J."/>
            <person name="Ruckert C."/>
        </authorList>
    </citation>
    <scope>NUCLEOTIDE SEQUENCE</scope>
    <source>
        <strain evidence="2">KCTC 12870</strain>
    </source>
</reference>
<dbReference type="EMBL" id="BMXG01000015">
    <property type="protein sequence ID" value="GHC06181.1"/>
    <property type="molecule type" value="Genomic_DNA"/>
</dbReference>
<feature type="transmembrane region" description="Helical" evidence="1">
    <location>
        <begin position="69"/>
        <end position="93"/>
    </location>
</feature>
<keyword evidence="1" id="KW-0812">Transmembrane</keyword>
<comment type="caution">
    <text evidence="2">The sequence shown here is derived from an EMBL/GenBank/DDBJ whole genome shotgun (WGS) entry which is preliminary data.</text>
</comment>
<keyword evidence="1" id="KW-1133">Transmembrane helix</keyword>
<feature type="transmembrane region" description="Helical" evidence="1">
    <location>
        <begin position="244"/>
        <end position="263"/>
    </location>
</feature>
<dbReference type="PANTHER" id="PTHR43044:SF1">
    <property type="entry name" value="QUINOL:CYTOCHROME C OXIDOREDUCTASE QUINONE-BINDING SUBUNIT 2"/>
    <property type="match status" value="1"/>
</dbReference>
<gene>
    <name evidence="2" type="ORF">GCM10007047_24070</name>
</gene>
<proteinExistence type="predicted"/>
<feature type="transmembrane region" description="Helical" evidence="1">
    <location>
        <begin position="368"/>
        <end position="387"/>
    </location>
</feature>
<feature type="transmembrane region" description="Helical" evidence="1">
    <location>
        <begin position="210"/>
        <end position="232"/>
    </location>
</feature>
<accession>A0A8J3DH16</accession>
<feature type="transmembrane region" description="Helical" evidence="1">
    <location>
        <begin position="297"/>
        <end position="319"/>
    </location>
</feature>
<evidence type="ECO:0000256" key="1">
    <source>
        <dbReference type="SAM" id="Phobius"/>
    </source>
</evidence>
<dbReference type="PANTHER" id="PTHR43044">
    <property type="match status" value="1"/>
</dbReference>
<feature type="transmembrane region" description="Helical" evidence="1">
    <location>
        <begin position="331"/>
        <end position="348"/>
    </location>
</feature>
<sequence length="411" mass="46690">MIALIIGVIGIAIALIGLVMDLTHGEGRVGQSWLIAYGFWMAMLIGMLFLTQLTYLFDAGWAVVVRRQWENAFAAFPWMALILVPVVALPFFVSDSSGAIWEWMDPSFVLPGIHATTVGNDALYIAKEKFLNVPFFIVRLVIYFAVFCGLGSLLRKHSIQNDAQPDANNWLACRKISAIGIYLTAFATTFMAFDLFMSLSYHWFSTMYGVWFFAASMRAGLAGTVILCNLAGTKGWLQGFYNKHHNYFLGCLCLAFTVFWAYISFSQYFLIYNANIPEETFWFNIREMNADGSKNSWWWVSMALIFGHFLIPFLVLLFYKTKVIRNRLMGICGWILAFTLLDMYWNILPKQEADDSVLGYYVQQFIPNVWDIAALVGIGGIVIWATLRSAAKHKPIPLNDPRIKESLHAHQ</sequence>
<dbReference type="Proteomes" id="UP000642829">
    <property type="component" value="Unassembled WGS sequence"/>
</dbReference>
<evidence type="ECO:0000313" key="3">
    <source>
        <dbReference type="Proteomes" id="UP000642829"/>
    </source>
</evidence>
<protein>
    <submittedName>
        <fullName evidence="2">Membrane protein</fullName>
    </submittedName>
</protein>
<dbReference type="AlphaFoldDB" id="A0A8J3DH16"/>
<feature type="transmembrane region" description="Helical" evidence="1">
    <location>
        <begin position="133"/>
        <end position="154"/>
    </location>
</feature>
<keyword evidence="3" id="KW-1185">Reference proteome</keyword>
<feature type="transmembrane region" description="Helical" evidence="1">
    <location>
        <begin position="179"/>
        <end position="204"/>
    </location>
</feature>
<keyword evidence="1" id="KW-0472">Membrane</keyword>
<organism evidence="2 3">
    <name type="scientific">Cerasicoccus arenae</name>
    <dbReference type="NCBI Taxonomy" id="424488"/>
    <lineage>
        <taxon>Bacteria</taxon>
        <taxon>Pseudomonadati</taxon>
        <taxon>Verrucomicrobiota</taxon>
        <taxon>Opitutia</taxon>
        <taxon>Puniceicoccales</taxon>
        <taxon>Cerasicoccaceae</taxon>
        <taxon>Cerasicoccus</taxon>
    </lineage>
</organism>
<feature type="transmembrane region" description="Helical" evidence="1">
    <location>
        <begin position="35"/>
        <end position="57"/>
    </location>
</feature>
<name>A0A8J3DH16_9BACT</name>